<dbReference type="EMBL" id="JBHSXQ010000004">
    <property type="protein sequence ID" value="MFC6906535.1"/>
    <property type="molecule type" value="Genomic_DNA"/>
</dbReference>
<accession>A0ABD5V8Q5</accession>
<gene>
    <name evidence="2" type="ORF">ACFQGH_15165</name>
</gene>
<organism evidence="2 3">
    <name type="scientific">Halalkalicoccus tibetensis</name>
    <dbReference type="NCBI Taxonomy" id="175632"/>
    <lineage>
        <taxon>Archaea</taxon>
        <taxon>Methanobacteriati</taxon>
        <taxon>Methanobacteriota</taxon>
        <taxon>Stenosarchaea group</taxon>
        <taxon>Halobacteria</taxon>
        <taxon>Halobacteriales</taxon>
        <taxon>Halococcaceae</taxon>
        <taxon>Halalkalicoccus</taxon>
    </lineage>
</organism>
<protein>
    <submittedName>
        <fullName evidence="2">Acetamidase/formamidase family protein</fullName>
    </submittedName>
</protein>
<dbReference type="InterPro" id="IPR004304">
    <property type="entry name" value="FmdA_AmdA"/>
</dbReference>
<evidence type="ECO:0000313" key="2">
    <source>
        <dbReference type="EMBL" id="MFC6906535.1"/>
    </source>
</evidence>
<sequence length="52" mass="5588">MPVESRLAGVVDVPNSCVTVSVPNEAFDFDIDPDKLWDDPNSADRGDVAKPS</sequence>
<evidence type="ECO:0000256" key="1">
    <source>
        <dbReference type="SAM" id="MobiDB-lite"/>
    </source>
</evidence>
<name>A0ABD5V8Q5_9EURY</name>
<evidence type="ECO:0000313" key="3">
    <source>
        <dbReference type="Proteomes" id="UP001596312"/>
    </source>
</evidence>
<keyword evidence="3" id="KW-1185">Reference proteome</keyword>
<dbReference type="AlphaFoldDB" id="A0ABD5V8Q5"/>
<proteinExistence type="predicted"/>
<feature type="compositionally biased region" description="Basic and acidic residues" evidence="1">
    <location>
        <begin position="32"/>
        <end position="52"/>
    </location>
</feature>
<feature type="region of interest" description="Disordered" evidence="1">
    <location>
        <begin position="29"/>
        <end position="52"/>
    </location>
</feature>
<comment type="caution">
    <text evidence="2">The sequence shown here is derived from an EMBL/GenBank/DDBJ whole genome shotgun (WGS) entry which is preliminary data.</text>
</comment>
<dbReference type="RefSeq" id="WP_340605107.1">
    <property type="nucleotide sequence ID" value="NZ_JBBMXV010000004.1"/>
</dbReference>
<reference evidence="2 3" key="1">
    <citation type="journal article" date="2019" name="Int. J. Syst. Evol. Microbiol.">
        <title>The Global Catalogue of Microorganisms (GCM) 10K type strain sequencing project: providing services to taxonomists for standard genome sequencing and annotation.</title>
        <authorList>
            <consortium name="The Broad Institute Genomics Platform"/>
            <consortium name="The Broad Institute Genome Sequencing Center for Infectious Disease"/>
            <person name="Wu L."/>
            <person name="Ma J."/>
        </authorList>
    </citation>
    <scope>NUCLEOTIDE SEQUENCE [LARGE SCALE GENOMIC DNA]</scope>
    <source>
        <strain evidence="2 3">CGMCC 1.3240</strain>
    </source>
</reference>
<dbReference type="Pfam" id="PF03069">
    <property type="entry name" value="FmdA_AmdA"/>
    <property type="match status" value="1"/>
</dbReference>
<dbReference type="Proteomes" id="UP001596312">
    <property type="component" value="Unassembled WGS sequence"/>
</dbReference>